<dbReference type="InterPro" id="IPR002110">
    <property type="entry name" value="Ankyrin_rpt"/>
</dbReference>
<dbReference type="PROSITE" id="PS50088">
    <property type="entry name" value="ANK_REPEAT"/>
    <property type="match status" value="1"/>
</dbReference>
<accession>A0A0D2NMD8</accession>
<dbReference type="OrthoDB" id="544986at2759"/>
<evidence type="ECO:0000313" key="5">
    <source>
        <dbReference type="Proteomes" id="UP000054498"/>
    </source>
</evidence>
<dbReference type="PANTHER" id="PTHR24166">
    <property type="entry name" value="ROLLING PEBBLES, ISOFORM B"/>
    <property type="match status" value="1"/>
</dbReference>
<keyword evidence="1" id="KW-0677">Repeat</keyword>
<feature type="repeat" description="ANK" evidence="3">
    <location>
        <begin position="135"/>
        <end position="167"/>
    </location>
</feature>
<gene>
    <name evidence="4" type="ORF">MNEG_2175</name>
</gene>
<dbReference type="Pfam" id="PF12796">
    <property type="entry name" value="Ank_2"/>
    <property type="match status" value="1"/>
</dbReference>
<dbReference type="KEGG" id="mng:MNEG_2175"/>
<organism evidence="4 5">
    <name type="scientific">Monoraphidium neglectum</name>
    <dbReference type="NCBI Taxonomy" id="145388"/>
    <lineage>
        <taxon>Eukaryota</taxon>
        <taxon>Viridiplantae</taxon>
        <taxon>Chlorophyta</taxon>
        <taxon>core chlorophytes</taxon>
        <taxon>Chlorophyceae</taxon>
        <taxon>CS clade</taxon>
        <taxon>Sphaeropleales</taxon>
        <taxon>Selenastraceae</taxon>
        <taxon>Monoraphidium</taxon>
    </lineage>
</organism>
<keyword evidence="5" id="KW-1185">Reference proteome</keyword>
<dbReference type="Proteomes" id="UP000054498">
    <property type="component" value="Unassembled WGS sequence"/>
</dbReference>
<name>A0A0D2NMD8_9CHLO</name>
<dbReference type="STRING" id="145388.A0A0D2NMD8"/>
<dbReference type="AlphaFoldDB" id="A0A0D2NMD8"/>
<reference evidence="4 5" key="1">
    <citation type="journal article" date="2013" name="BMC Genomics">
        <title>Reconstruction of the lipid metabolism for the microalga Monoraphidium neglectum from its genome sequence reveals characteristics suitable for biofuel production.</title>
        <authorList>
            <person name="Bogen C."/>
            <person name="Al-Dilaimi A."/>
            <person name="Albersmeier A."/>
            <person name="Wichmann J."/>
            <person name="Grundmann M."/>
            <person name="Rupp O."/>
            <person name="Lauersen K.J."/>
            <person name="Blifernez-Klassen O."/>
            <person name="Kalinowski J."/>
            <person name="Goesmann A."/>
            <person name="Mussgnug J.H."/>
            <person name="Kruse O."/>
        </authorList>
    </citation>
    <scope>NUCLEOTIDE SEQUENCE [LARGE SCALE GENOMIC DNA]</scope>
    <source>
        <strain evidence="4 5">SAG 48.87</strain>
    </source>
</reference>
<evidence type="ECO:0000256" key="3">
    <source>
        <dbReference type="PROSITE-ProRule" id="PRU00023"/>
    </source>
</evidence>
<dbReference type="InterPro" id="IPR050889">
    <property type="entry name" value="Dendritic_Spine_Reg/Scaffold"/>
</dbReference>
<keyword evidence="2 3" id="KW-0040">ANK repeat</keyword>
<dbReference type="EMBL" id="KK100456">
    <property type="protein sequence ID" value="KIZ05791.1"/>
    <property type="molecule type" value="Genomic_DNA"/>
</dbReference>
<dbReference type="RefSeq" id="XP_013904810.1">
    <property type="nucleotide sequence ID" value="XM_014049356.1"/>
</dbReference>
<sequence length="186" mass="19651">MGKGYGGFGEGVCTCARCMRRAGPIREDVDNKLVQITYALANVYEDTPDLERRVTEDHRRRAGELMAAVERGDCGALRALLEGVEAEEDDGLVEPGTASEVATYLVLSAAQLGQAGAVGVLAEFDADLEEADGVRKGTPLMHAANNGEAAAVRALIECGADVEATDDNGYTALMVAVFSDRRRDAA</sequence>
<dbReference type="PROSITE" id="PS50297">
    <property type="entry name" value="ANK_REP_REGION"/>
    <property type="match status" value="1"/>
</dbReference>
<dbReference type="SUPFAM" id="SSF48403">
    <property type="entry name" value="Ankyrin repeat"/>
    <property type="match status" value="1"/>
</dbReference>
<dbReference type="InterPro" id="IPR036770">
    <property type="entry name" value="Ankyrin_rpt-contain_sf"/>
</dbReference>
<evidence type="ECO:0000256" key="2">
    <source>
        <dbReference type="ARBA" id="ARBA00023043"/>
    </source>
</evidence>
<dbReference type="PANTHER" id="PTHR24166:SF48">
    <property type="entry name" value="PROTEIN VAPYRIN"/>
    <property type="match status" value="1"/>
</dbReference>
<evidence type="ECO:0000313" key="4">
    <source>
        <dbReference type="EMBL" id="KIZ05791.1"/>
    </source>
</evidence>
<proteinExistence type="predicted"/>
<dbReference type="Gene3D" id="1.25.40.20">
    <property type="entry name" value="Ankyrin repeat-containing domain"/>
    <property type="match status" value="1"/>
</dbReference>
<protein>
    <submittedName>
        <fullName evidence="4">Uncharacterized protein</fullName>
    </submittedName>
</protein>
<dbReference type="GeneID" id="25735053"/>
<evidence type="ECO:0000256" key="1">
    <source>
        <dbReference type="ARBA" id="ARBA00022737"/>
    </source>
</evidence>